<evidence type="ECO:0000256" key="4">
    <source>
        <dbReference type="SAM" id="MobiDB-lite"/>
    </source>
</evidence>
<name>A0ABM0MD28_SACKO</name>
<sequence length="449" mass="49438">MFSFSRKKDKDHGVVKKEKKDKSSKRDKRPRSLDQPALTVEELGRLEEVGLKRGLVFPTRKKKAEITSKSTSDTSSVSSLPLTSDSSTLGAYSSSEQSLNSTPSENTSKASTPSPEIRNGVKSSSIARVKPRPAPKPRGILKGKSSYPAPPYVTIADKDKLDDTTVLVENTLFNQDVPGRTGETNIPHPIPETVPIAEIFNEKSFDVDLQLPAVAPPKPPRSREVILQRQPAGDYGFSLRRSLLVERYAAGNKEVKRYVHFAEPGANKENVTGLLPGDRLVEVNGTNVENVQRDQIVDMIRKSGQSVTLKVQPIPELSELSIRSGLDGRDFHLDNEQVHAGSLQRSGSKRYIKNLAKTEDQLATEHDWLKAEKVWLVHKGGFAGAKLLNNGEEDEGKVQVKLEHGGEVLAVDEEDVEKANPPQFDRAEDIATLRNLNESGVAHIASKIR</sequence>
<dbReference type="GeneID" id="102806095"/>
<dbReference type="PROSITE" id="PS50106">
    <property type="entry name" value="PDZ"/>
    <property type="match status" value="1"/>
</dbReference>
<evidence type="ECO:0000259" key="5">
    <source>
        <dbReference type="PROSITE" id="PS50106"/>
    </source>
</evidence>
<feature type="domain" description="PDZ" evidence="5">
    <location>
        <begin position="224"/>
        <end position="315"/>
    </location>
</feature>
<evidence type="ECO:0000256" key="2">
    <source>
        <dbReference type="ARBA" id="ARBA00022741"/>
    </source>
</evidence>
<keyword evidence="1" id="KW-0677">Repeat</keyword>
<dbReference type="InterPro" id="IPR051067">
    <property type="entry name" value="NHER"/>
</dbReference>
<gene>
    <name evidence="7" type="primary">LOC102806095</name>
</gene>
<dbReference type="Pfam" id="PF00595">
    <property type="entry name" value="PDZ"/>
    <property type="match status" value="1"/>
</dbReference>
<dbReference type="RefSeq" id="XP_006817919.1">
    <property type="nucleotide sequence ID" value="XM_006817856.1"/>
</dbReference>
<keyword evidence="6" id="KW-1185">Reference proteome</keyword>
<feature type="compositionally biased region" description="Basic residues" evidence="4">
    <location>
        <begin position="129"/>
        <end position="141"/>
    </location>
</feature>
<dbReference type="InterPro" id="IPR001478">
    <property type="entry name" value="PDZ"/>
</dbReference>
<evidence type="ECO:0000313" key="7">
    <source>
        <dbReference type="RefSeq" id="XP_006817919.1"/>
    </source>
</evidence>
<dbReference type="Gene3D" id="3.40.850.10">
    <property type="entry name" value="Kinesin motor domain"/>
    <property type="match status" value="1"/>
</dbReference>
<dbReference type="InterPro" id="IPR057772">
    <property type="entry name" value="SH3_Myo18a"/>
</dbReference>
<dbReference type="SMART" id="SM00228">
    <property type="entry name" value="PDZ"/>
    <property type="match status" value="1"/>
</dbReference>
<dbReference type="InterPro" id="IPR036034">
    <property type="entry name" value="PDZ_sf"/>
</dbReference>
<dbReference type="PANTHER" id="PTHR14191">
    <property type="entry name" value="PDZ DOMAIN CONTAINING PROTEIN"/>
    <property type="match status" value="1"/>
</dbReference>
<keyword evidence="2" id="KW-0547">Nucleotide-binding</keyword>
<dbReference type="SUPFAM" id="SSF50156">
    <property type="entry name" value="PDZ domain-like"/>
    <property type="match status" value="1"/>
</dbReference>
<reference evidence="7" key="1">
    <citation type="submission" date="2025-08" db="UniProtKB">
        <authorList>
            <consortium name="RefSeq"/>
        </authorList>
    </citation>
    <scope>IDENTIFICATION</scope>
    <source>
        <tissue evidence="7">Testes</tissue>
    </source>
</reference>
<feature type="compositionally biased region" description="Low complexity" evidence="4">
    <location>
        <begin position="67"/>
        <end position="89"/>
    </location>
</feature>
<feature type="compositionally biased region" description="Basic and acidic residues" evidence="4">
    <location>
        <begin position="1"/>
        <end position="21"/>
    </location>
</feature>
<protein>
    <submittedName>
        <fullName evidence="7">Unconventional myosin-XVIIIa-like</fullName>
    </submittedName>
</protein>
<feature type="compositionally biased region" description="Polar residues" evidence="4">
    <location>
        <begin position="90"/>
        <end position="114"/>
    </location>
</feature>
<evidence type="ECO:0000256" key="1">
    <source>
        <dbReference type="ARBA" id="ARBA00022737"/>
    </source>
</evidence>
<dbReference type="PANTHER" id="PTHR14191:SF4">
    <property type="entry name" value="NA(+)_H(+) EXCHANGE REGULATORY COFACTOR NHE-RF2"/>
    <property type="match status" value="1"/>
</dbReference>
<feature type="region of interest" description="Disordered" evidence="4">
    <location>
        <begin position="1"/>
        <end position="149"/>
    </location>
</feature>
<keyword evidence="3" id="KW-0067">ATP-binding</keyword>
<dbReference type="Gene3D" id="2.30.42.10">
    <property type="match status" value="1"/>
</dbReference>
<dbReference type="CDD" id="cd06747">
    <property type="entry name" value="PDZ_MYO18-like"/>
    <property type="match status" value="1"/>
</dbReference>
<accession>A0ABM0MD28</accession>
<organism evidence="6 7">
    <name type="scientific">Saccoglossus kowalevskii</name>
    <name type="common">Acorn worm</name>
    <dbReference type="NCBI Taxonomy" id="10224"/>
    <lineage>
        <taxon>Eukaryota</taxon>
        <taxon>Metazoa</taxon>
        <taxon>Hemichordata</taxon>
        <taxon>Enteropneusta</taxon>
        <taxon>Harrimaniidae</taxon>
        <taxon>Saccoglossus</taxon>
    </lineage>
</organism>
<dbReference type="InterPro" id="IPR036961">
    <property type="entry name" value="Kinesin_motor_dom_sf"/>
</dbReference>
<feature type="compositionally biased region" description="Basic and acidic residues" evidence="4">
    <location>
        <begin position="42"/>
        <end position="51"/>
    </location>
</feature>
<evidence type="ECO:0000313" key="6">
    <source>
        <dbReference type="Proteomes" id="UP000694865"/>
    </source>
</evidence>
<dbReference type="Proteomes" id="UP000694865">
    <property type="component" value="Unplaced"/>
</dbReference>
<dbReference type="Pfam" id="PF24556">
    <property type="entry name" value="SH3_Myosin-XVIIIa"/>
    <property type="match status" value="1"/>
</dbReference>
<proteinExistence type="predicted"/>
<evidence type="ECO:0000256" key="3">
    <source>
        <dbReference type="ARBA" id="ARBA00022840"/>
    </source>
</evidence>